<evidence type="ECO:0000259" key="4">
    <source>
        <dbReference type="Pfam" id="PF00535"/>
    </source>
</evidence>
<feature type="domain" description="Glycosyltransferase 2-like" evidence="4">
    <location>
        <begin position="6"/>
        <end position="169"/>
    </location>
</feature>
<dbReference type="STRING" id="1045773.SAMN05216555_11725"/>
<proteinExistence type="inferred from homology"/>
<dbReference type="InterPro" id="IPR039528">
    <property type="entry name" value="DPM1-like"/>
</dbReference>
<keyword evidence="2 5" id="KW-0328">Glycosyltransferase</keyword>
<evidence type="ECO:0000256" key="2">
    <source>
        <dbReference type="ARBA" id="ARBA00022676"/>
    </source>
</evidence>
<dbReference type="FunFam" id="3.90.550.10:FF:000122">
    <property type="entry name" value="Dolichol-phosphate mannosyltransferase subunit 1"/>
    <property type="match status" value="1"/>
</dbReference>
<protein>
    <submittedName>
        <fullName evidence="5">Dolichol-phosphate mannosyltransferase</fullName>
    </submittedName>
</protein>
<dbReference type="SUPFAM" id="SSF53448">
    <property type="entry name" value="Nucleotide-diphospho-sugar transferases"/>
    <property type="match status" value="1"/>
</dbReference>
<dbReference type="EMBL" id="FNEI01000017">
    <property type="protein sequence ID" value="SDJ80555.1"/>
    <property type="molecule type" value="Genomic_DNA"/>
</dbReference>
<evidence type="ECO:0000313" key="6">
    <source>
        <dbReference type="Proteomes" id="UP000182130"/>
    </source>
</evidence>
<sequence>MRVLTIIPTYNELESLPKTLGRLRAAVPGSDVLVVDDNSPDGTGQLADSIAAEDKQVHVLHRKGKEGLGAAYIAGFKWGMAAGYDVLVEMDADGSHKPEQLPLLLTAVEEGADLAMGSRWVPGGSVVNWPLYRQAISRIGSTYARIMLGVKIKDVTGGYRAFRRSTLEALKLDEVESVGYGFQVDLAWRVAKLGLKIVECPITFVERELGASKMSGNIVVEAMINVTKWGLSSRWAKLTGKKDAAASRA</sequence>
<reference evidence="6" key="1">
    <citation type="submission" date="2016-10" db="EMBL/GenBank/DDBJ databases">
        <authorList>
            <person name="Varghese N."/>
            <person name="Submissions S."/>
        </authorList>
    </citation>
    <scope>NUCLEOTIDE SEQUENCE [LARGE SCALE GENOMIC DNA]</scope>
    <source>
        <strain evidence="6">CGMCC 1.10783</strain>
    </source>
</reference>
<gene>
    <name evidence="5" type="ORF">SAMN05216555_11725</name>
</gene>
<dbReference type="Proteomes" id="UP000182130">
    <property type="component" value="Unassembled WGS sequence"/>
</dbReference>
<dbReference type="CDD" id="cd06442">
    <property type="entry name" value="DPM1_like"/>
    <property type="match status" value="1"/>
</dbReference>
<dbReference type="GO" id="GO:0004582">
    <property type="term" value="F:dolichyl-phosphate beta-D-mannosyltransferase activity"/>
    <property type="evidence" value="ECO:0007669"/>
    <property type="project" value="InterPro"/>
</dbReference>
<accession>A0A1G8WSE9</accession>
<evidence type="ECO:0000256" key="3">
    <source>
        <dbReference type="ARBA" id="ARBA00022679"/>
    </source>
</evidence>
<name>A0A1G8WSE9_9MICC</name>
<dbReference type="InterPro" id="IPR029044">
    <property type="entry name" value="Nucleotide-diphossugar_trans"/>
</dbReference>
<evidence type="ECO:0000256" key="1">
    <source>
        <dbReference type="ARBA" id="ARBA00006739"/>
    </source>
</evidence>
<dbReference type="GO" id="GO:0009247">
    <property type="term" value="P:glycolipid biosynthetic process"/>
    <property type="evidence" value="ECO:0007669"/>
    <property type="project" value="TreeGrafter"/>
</dbReference>
<dbReference type="Pfam" id="PF00535">
    <property type="entry name" value="Glycos_transf_2"/>
    <property type="match status" value="1"/>
</dbReference>
<evidence type="ECO:0000313" key="5">
    <source>
        <dbReference type="EMBL" id="SDJ80555.1"/>
    </source>
</evidence>
<dbReference type="GO" id="GO:0016020">
    <property type="term" value="C:membrane"/>
    <property type="evidence" value="ECO:0007669"/>
    <property type="project" value="GOC"/>
</dbReference>
<keyword evidence="3 5" id="KW-0808">Transferase</keyword>
<dbReference type="InterPro" id="IPR001173">
    <property type="entry name" value="Glyco_trans_2-like"/>
</dbReference>
<organism evidence="5 6">
    <name type="scientific">Arthrobacter cupressi</name>
    <dbReference type="NCBI Taxonomy" id="1045773"/>
    <lineage>
        <taxon>Bacteria</taxon>
        <taxon>Bacillati</taxon>
        <taxon>Actinomycetota</taxon>
        <taxon>Actinomycetes</taxon>
        <taxon>Micrococcales</taxon>
        <taxon>Micrococcaceae</taxon>
        <taxon>Arthrobacter</taxon>
    </lineage>
</organism>
<keyword evidence="6" id="KW-1185">Reference proteome</keyword>
<dbReference type="PANTHER" id="PTHR43398">
    <property type="entry name" value="DOLICHOL-PHOSPHATE MANNOSYLTRANSFERASE SUBUNIT 1"/>
    <property type="match status" value="1"/>
</dbReference>
<dbReference type="RefSeq" id="WP_074590968.1">
    <property type="nucleotide sequence ID" value="NZ_FNEI01000017.1"/>
</dbReference>
<dbReference type="Gene3D" id="3.90.550.10">
    <property type="entry name" value="Spore Coat Polysaccharide Biosynthesis Protein SpsA, Chain A"/>
    <property type="match status" value="1"/>
</dbReference>
<comment type="similarity">
    <text evidence="1">Belongs to the glycosyltransferase 2 family.</text>
</comment>
<dbReference type="OrthoDB" id="9810303at2"/>
<dbReference type="PANTHER" id="PTHR43398:SF1">
    <property type="entry name" value="DOLICHOL-PHOSPHATE MANNOSYLTRANSFERASE SUBUNIT 1"/>
    <property type="match status" value="1"/>
</dbReference>
<dbReference type="AlphaFoldDB" id="A0A1G8WSE9"/>